<reference evidence="4" key="2">
    <citation type="journal article" date="2013" name="PLoS Genet.">
        <title>Comparative genome structure, secondary metabolite, and effector coding capacity across Cochliobolus pathogens.</title>
        <authorList>
            <person name="Condon B.J."/>
            <person name="Leng Y."/>
            <person name="Wu D."/>
            <person name="Bushley K.E."/>
            <person name="Ohm R.A."/>
            <person name="Otillar R."/>
            <person name="Martin J."/>
            <person name="Schackwitz W."/>
            <person name="Grimwood J."/>
            <person name="MohdZainudin N."/>
            <person name="Xue C."/>
            <person name="Wang R."/>
            <person name="Manning V.A."/>
            <person name="Dhillon B."/>
            <person name="Tu Z.J."/>
            <person name="Steffenson B.J."/>
            <person name="Salamov A."/>
            <person name="Sun H."/>
            <person name="Lowry S."/>
            <person name="LaButti K."/>
            <person name="Han J."/>
            <person name="Copeland A."/>
            <person name="Lindquist E."/>
            <person name="Barry K."/>
            <person name="Schmutz J."/>
            <person name="Baker S.E."/>
            <person name="Ciuffetti L.M."/>
            <person name="Grigoriev I.V."/>
            <person name="Zhong S."/>
            <person name="Turgeon B.G."/>
        </authorList>
    </citation>
    <scope>NUCLEOTIDE SEQUENCE [LARGE SCALE GENOMIC DNA]</scope>
    <source>
        <strain evidence="4">C5 / ATCC 48332 / race O</strain>
    </source>
</reference>
<dbReference type="Proteomes" id="UP000016936">
    <property type="component" value="Unassembled WGS sequence"/>
</dbReference>
<dbReference type="OrthoDB" id="5372703at2759"/>
<dbReference type="InterPro" id="IPR057684">
    <property type="entry name" value="DUF7924"/>
</dbReference>
<name>M2UFA0_COCH5</name>
<gene>
    <name evidence="3" type="ORF">COCHEDRAFT_1115461</name>
</gene>
<keyword evidence="4" id="KW-1185">Reference proteome</keyword>
<evidence type="ECO:0000313" key="4">
    <source>
        <dbReference type="Proteomes" id="UP000016936"/>
    </source>
</evidence>
<dbReference type="HOGENOM" id="CLU_668295_0_0_1"/>
<feature type="compositionally biased region" description="Low complexity" evidence="1">
    <location>
        <begin position="1"/>
        <end position="13"/>
    </location>
</feature>
<feature type="compositionally biased region" description="Basic residues" evidence="1">
    <location>
        <begin position="14"/>
        <end position="23"/>
    </location>
</feature>
<dbReference type="STRING" id="701091.M2UFA0"/>
<protein>
    <recommendedName>
        <fullName evidence="2">DUF7924 domain-containing protein</fullName>
    </recommendedName>
</protein>
<organism evidence="3 4">
    <name type="scientific">Cochliobolus heterostrophus (strain C5 / ATCC 48332 / race O)</name>
    <name type="common">Southern corn leaf blight fungus</name>
    <name type="synonym">Bipolaris maydis</name>
    <dbReference type="NCBI Taxonomy" id="701091"/>
    <lineage>
        <taxon>Eukaryota</taxon>
        <taxon>Fungi</taxon>
        <taxon>Dikarya</taxon>
        <taxon>Ascomycota</taxon>
        <taxon>Pezizomycotina</taxon>
        <taxon>Dothideomycetes</taxon>
        <taxon>Pleosporomycetidae</taxon>
        <taxon>Pleosporales</taxon>
        <taxon>Pleosporineae</taxon>
        <taxon>Pleosporaceae</taxon>
        <taxon>Bipolaris</taxon>
    </lineage>
</organism>
<sequence length="388" mass="43273">MAPTPRSTTSSTHHSSKHQRRTPYTKATKATKTVAPQAYRQQNMQSACIYVDQAVELPPQVDEYVRHVLGTTSWEDRVPIPDQLGSQRRFLDLAETFWSQSRNSASKCALEGDWQCNLYQLVSTMAELSGGVLETNVSEKLWNPQLIGRLSSLDKSRNEAKEPTHTDSPGIDASVVMVTDLDPSESMSLCSHSNSVMSTARTNVKSSSDILTPKPDITMGLTHKAFTREHQRLLIDYQDRELILSDPHAAVMGMRFPFMIAELKSIAPLSKAQNQAAVGGACMLTILEDLAYQAARGTNLQAPPLTTAADLPLVPVLCFSVVTEGPVHELWVHFRREDGFHMVNLKIWRTTIRGHAEELVNCLGRITEWGKGHFKDRVLEMLGRVRNL</sequence>
<reference evidence="3 4" key="1">
    <citation type="journal article" date="2012" name="PLoS Pathog.">
        <title>Diverse lifestyles and strategies of plant pathogenesis encoded in the genomes of eighteen Dothideomycetes fungi.</title>
        <authorList>
            <person name="Ohm R.A."/>
            <person name="Feau N."/>
            <person name="Henrissat B."/>
            <person name="Schoch C.L."/>
            <person name="Horwitz B.A."/>
            <person name="Barry K.W."/>
            <person name="Condon B.J."/>
            <person name="Copeland A.C."/>
            <person name="Dhillon B."/>
            <person name="Glaser F."/>
            <person name="Hesse C.N."/>
            <person name="Kosti I."/>
            <person name="LaButti K."/>
            <person name="Lindquist E.A."/>
            <person name="Lucas S."/>
            <person name="Salamov A.A."/>
            <person name="Bradshaw R.E."/>
            <person name="Ciuffetti L."/>
            <person name="Hamelin R.C."/>
            <person name="Kema G.H.J."/>
            <person name="Lawrence C."/>
            <person name="Scott J.A."/>
            <person name="Spatafora J.W."/>
            <person name="Turgeon B.G."/>
            <person name="de Wit P.J.G.M."/>
            <person name="Zhong S."/>
            <person name="Goodwin S.B."/>
            <person name="Grigoriev I.V."/>
        </authorList>
    </citation>
    <scope>NUCLEOTIDE SEQUENCE [LARGE SCALE GENOMIC DNA]</scope>
    <source>
        <strain evidence="4">C5 / ATCC 48332 / race O</strain>
    </source>
</reference>
<evidence type="ECO:0000313" key="3">
    <source>
        <dbReference type="EMBL" id="EMD86587.1"/>
    </source>
</evidence>
<evidence type="ECO:0000256" key="1">
    <source>
        <dbReference type="SAM" id="MobiDB-lite"/>
    </source>
</evidence>
<dbReference type="AlphaFoldDB" id="M2UFA0"/>
<feature type="domain" description="DUF7924" evidence="2">
    <location>
        <begin position="205"/>
        <end position="339"/>
    </location>
</feature>
<evidence type="ECO:0000259" key="2">
    <source>
        <dbReference type="Pfam" id="PF25545"/>
    </source>
</evidence>
<feature type="region of interest" description="Disordered" evidence="1">
    <location>
        <begin position="1"/>
        <end position="33"/>
    </location>
</feature>
<dbReference type="Pfam" id="PF25545">
    <property type="entry name" value="DUF7924"/>
    <property type="match status" value="1"/>
</dbReference>
<dbReference type="EMBL" id="KB445584">
    <property type="protein sequence ID" value="EMD86587.1"/>
    <property type="molecule type" value="Genomic_DNA"/>
</dbReference>
<proteinExistence type="predicted"/>
<accession>M2UFA0</accession>